<dbReference type="EnsemblPlants" id="KQK00062">
    <property type="protein sequence ID" value="KQK00062"/>
    <property type="gene ID" value="BRADI_3g47085v3"/>
</dbReference>
<accession>A0A0Q3M6D7</accession>
<keyword evidence="1" id="KW-0472">Membrane</keyword>
<reference evidence="3" key="3">
    <citation type="submission" date="2018-08" db="UniProtKB">
        <authorList>
            <consortium name="EnsemblPlants"/>
        </authorList>
    </citation>
    <scope>IDENTIFICATION</scope>
    <source>
        <strain evidence="3">cv. Bd21</strain>
    </source>
</reference>
<evidence type="ECO:0000313" key="3">
    <source>
        <dbReference type="EnsemblPlants" id="KQK00062"/>
    </source>
</evidence>
<evidence type="ECO:0000313" key="4">
    <source>
        <dbReference type="Proteomes" id="UP000008810"/>
    </source>
</evidence>
<reference evidence="2" key="2">
    <citation type="submission" date="2017-06" db="EMBL/GenBank/DDBJ databases">
        <title>WGS assembly of Brachypodium distachyon.</title>
        <authorList>
            <consortium name="The International Brachypodium Initiative"/>
            <person name="Lucas S."/>
            <person name="Harmon-Smith M."/>
            <person name="Lail K."/>
            <person name="Tice H."/>
            <person name="Grimwood J."/>
            <person name="Bruce D."/>
            <person name="Barry K."/>
            <person name="Shu S."/>
            <person name="Lindquist E."/>
            <person name="Wang M."/>
            <person name="Pitluck S."/>
            <person name="Vogel J.P."/>
            <person name="Garvin D.F."/>
            <person name="Mockler T.C."/>
            <person name="Schmutz J."/>
            <person name="Rokhsar D."/>
            <person name="Bevan M.W."/>
        </authorList>
    </citation>
    <scope>NUCLEOTIDE SEQUENCE</scope>
    <source>
        <strain evidence="2">Bd21</strain>
    </source>
</reference>
<dbReference type="OrthoDB" id="696485at2759"/>
<reference evidence="2 3" key="1">
    <citation type="journal article" date="2010" name="Nature">
        <title>Genome sequencing and analysis of the model grass Brachypodium distachyon.</title>
        <authorList>
            <consortium name="International Brachypodium Initiative"/>
        </authorList>
    </citation>
    <scope>NUCLEOTIDE SEQUENCE [LARGE SCALE GENOMIC DNA]</scope>
    <source>
        <strain evidence="2 3">Bd21</strain>
    </source>
</reference>
<dbReference type="Proteomes" id="UP000008810">
    <property type="component" value="Chromosome 3"/>
</dbReference>
<sequence length="115" mass="13180">MVDRLQRHGLPHPLRCPLCDAIRSRRRFLTFYSGVWLLGSGGSLALPLCARRVSRYLWTTTTLVFWSLWTHHDDNVVFNDASPPLRGCFKLFKRRTSDGSVRPAGLLRGRVSCRP</sequence>
<name>A0A0Q3M6D7_BRADI</name>
<dbReference type="InParanoid" id="A0A0Q3M6D7"/>
<protein>
    <submittedName>
        <fullName evidence="2 3">Uncharacterized protein</fullName>
    </submittedName>
</protein>
<dbReference type="AlphaFoldDB" id="A0A0Q3M6D7"/>
<organism evidence="2">
    <name type="scientific">Brachypodium distachyon</name>
    <name type="common">Purple false brome</name>
    <name type="synonym">Trachynia distachya</name>
    <dbReference type="NCBI Taxonomy" id="15368"/>
    <lineage>
        <taxon>Eukaryota</taxon>
        <taxon>Viridiplantae</taxon>
        <taxon>Streptophyta</taxon>
        <taxon>Embryophyta</taxon>
        <taxon>Tracheophyta</taxon>
        <taxon>Spermatophyta</taxon>
        <taxon>Magnoliopsida</taxon>
        <taxon>Liliopsida</taxon>
        <taxon>Poales</taxon>
        <taxon>Poaceae</taxon>
        <taxon>BOP clade</taxon>
        <taxon>Pooideae</taxon>
        <taxon>Stipodae</taxon>
        <taxon>Brachypodieae</taxon>
        <taxon>Brachypodium</taxon>
    </lineage>
</organism>
<gene>
    <name evidence="2" type="ORF">BRADI_3g47085v3</name>
</gene>
<dbReference type="Gramene" id="KQK00062">
    <property type="protein sequence ID" value="KQK00062"/>
    <property type="gene ID" value="BRADI_3g47085v3"/>
</dbReference>
<keyword evidence="1" id="KW-1133">Transmembrane helix</keyword>
<proteinExistence type="predicted"/>
<keyword evidence="4" id="KW-1185">Reference proteome</keyword>
<evidence type="ECO:0000256" key="1">
    <source>
        <dbReference type="SAM" id="Phobius"/>
    </source>
</evidence>
<keyword evidence="1" id="KW-0812">Transmembrane</keyword>
<evidence type="ECO:0000313" key="2">
    <source>
        <dbReference type="EMBL" id="KQK00062.1"/>
    </source>
</evidence>
<feature type="transmembrane region" description="Helical" evidence="1">
    <location>
        <begin position="31"/>
        <end position="50"/>
    </location>
</feature>
<dbReference type="EMBL" id="CM000882">
    <property type="protein sequence ID" value="KQK00062.1"/>
    <property type="molecule type" value="Genomic_DNA"/>
</dbReference>